<reference evidence="12 13" key="1">
    <citation type="submission" date="2019-09" db="EMBL/GenBank/DDBJ databases">
        <title>Bird 10,000 Genomes (B10K) Project - Family phase.</title>
        <authorList>
            <person name="Zhang G."/>
        </authorList>
    </citation>
    <scope>NUCLEOTIDE SEQUENCE [LARGE SCALE GENOMIC DNA]</scope>
    <source>
        <strain evidence="12">B10K-DU-001-61</strain>
        <tissue evidence="12">Muscle</tissue>
    </source>
</reference>
<keyword evidence="13" id="KW-1185">Reference proteome</keyword>
<dbReference type="GO" id="GO:0005813">
    <property type="term" value="C:centrosome"/>
    <property type="evidence" value="ECO:0007669"/>
    <property type="project" value="TreeGrafter"/>
</dbReference>
<evidence type="ECO:0000256" key="9">
    <source>
        <dbReference type="ARBA" id="ARBA00069623"/>
    </source>
</evidence>
<evidence type="ECO:0000256" key="4">
    <source>
        <dbReference type="ARBA" id="ARBA00022794"/>
    </source>
</evidence>
<accession>A0A7K9U2W3</accession>
<feature type="region of interest" description="Disordered" evidence="11">
    <location>
        <begin position="584"/>
        <end position="608"/>
    </location>
</feature>
<dbReference type="InterPro" id="IPR026212">
    <property type="entry name" value="Cep78"/>
</dbReference>
<keyword evidence="5" id="KW-0969">Cilium</keyword>
<keyword evidence="7" id="KW-0966">Cell projection</keyword>
<keyword evidence="10" id="KW-0175">Coiled coil</keyword>
<feature type="non-terminal residue" evidence="12">
    <location>
        <position position="1"/>
    </location>
</feature>
<feature type="region of interest" description="Disordered" evidence="11">
    <location>
        <begin position="636"/>
        <end position="757"/>
    </location>
</feature>
<dbReference type="OrthoDB" id="78308at2759"/>
<dbReference type="Pfam" id="PF13516">
    <property type="entry name" value="LRR_6"/>
    <property type="match status" value="2"/>
</dbReference>
<dbReference type="AlphaFoldDB" id="A0A7K9U2W3"/>
<dbReference type="Gene3D" id="3.80.10.10">
    <property type="entry name" value="Ribonuclease Inhibitor"/>
    <property type="match status" value="2"/>
</dbReference>
<dbReference type="GO" id="GO:0044782">
    <property type="term" value="P:cilium organization"/>
    <property type="evidence" value="ECO:0007669"/>
    <property type="project" value="TreeGrafter"/>
</dbReference>
<dbReference type="FunFam" id="3.80.10.10:FF:000057">
    <property type="entry name" value="Centrosomal protein of 78 kDa"/>
    <property type="match status" value="1"/>
</dbReference>
<evidence type="ECO:0000256" key="10">
    <source>
        <dbReference type="SAM" id="Coils"/>
    </source>
</evidence>
<keyword evidence="3" id="KW-0963">Cytoplasm</keyword>
<name>A0A7K9U2W3_9AVES</name>
<dbReference type="EMBL" id="VWZY01007356">
    <property type="protein sequence ID" value="NXI55084.1"/>
    <property type="molecule type" value="Genomic_DNA"/>
</dbReference>
<feature type="compositionally biased region" description="Low complexity" evidence="11">
    <location>
        <begin position="689"/>
        <end position="712"/>
    </location>
</feature>
<sequence>MIESVKIRRQCMLDFYSHYEHLCALQGSVPLKAVRTGLSQSALDITVDCIKAVDWAPLLNAIRHNKTLTSIGIRSFHQQGLGESGVERYKTYFRRRIPAIRSKDLTGQLCKAVKGCLSISDVLKNLELQGLLLRERDLILLTKGLATASSLESVSLAHCPIGDGGLETICQSVKNSATIRCVNFTGCSLTWRGAEHITNVLKHQAMKRHGEAWAESLRYRRPDLDYMSGLRRITFNCNMLVGDRGASAFADCLGEDLWLKALDLQQCGISNEGARSLLDALQTNTTLVVLDIRKNPLIDHVIMRNIIERVLVNGNSANSEYKWLTSPSSKDTLKTRPKKRTIVLGSGRKGKATIRIGLSSKKSVSPGKKNISVKESYSPKPLPPGTKGFLPWRTAERAKRCRGGPVDSTEELPVKIQTGIPVKVTVESTSTSEAEDTEYLGDVIHHPDLAKSLEKTNVRKYQQLQLELEECMEKLEEEKRARVKAEERIGELETENAQLRNLNISLSEALHARSVTNMILEDEGVLGSIENSFQKFHAFLDLLKDAGLGQLAVLAGIDQSDFGLLGHPQMNSTLSKPANLLKEKSFEEERQEHSQNSKNRAGDDQVSLPGTFQSKMVVNNAFSALREIQELRSVGQQYQPGSQKENETQPSNQNKEDKPQNSTPTFSERRVKQNEHSKGHHSARQLVTSLHSFSDSSVHSKSHGSRISSGASEKSKNCSSKKYIPRGYEMAIPNDRARGEQSRQQAAANCSGTDTAGSCSEIQEIIQS</sequence>
<dbReference type="InterPro" id="IPR032675">
    <property type="entry name" value="LRR_dom_sf"/>
</dbReference>
<feature type="coiled-coil region" evidence="10">
    <location>
        <begin position="458"/>
        <end position="509"/>
    </location>
</feature>
<feature type="non-terminal residue" evidence="12">
    <location>
        <position position="768"/>
    </location>
</feature>
<gene>
    <name evidence="12" type="primary">Cep78</name>
    <name evidence="12" type="ORF">CHLAEN_R13155</name>
</gene>
<organism evidence="12 13">
    <name type="scientific">Chloroceryle aenea</name>
    <name type="common">American pygmy kingfisher</name>
    <dbReference type="NCBI Taxonomy" id="176938"/>
    <lineage>
        <taxon>Eukaryota</taxon>
        <taxon>Metazoa</taxon>
        <taxon>Chordata</taxon>
        <taxon>Craniata</taxon>
        <taxon>Vertebrata</taxon>
        <taxon>Euteleostomi</taxon>
        <taxon>Archelosauria</taxon>
        <taxon>Archosauria</taxon>
        <taxon>Dinosauria</taxon>
        <taxon>Saurischia</taxon>
        <taxon>Theropoda</taxon>
        <taxon>Coelurosauria</taxon>
        <taxon>Aves</taxon>
        <taxon>Neognathae</taxon>
        <taxon>Neoaves</taxon>
        <taxon>Telluraves</taxon>
        <taxon>Coraciimorphae</taxon>
        <taxon>Coraciiformes</taxon>
        <taxon>Cerylidae</taxon>
        <taxon>Chloroceryle</taxon>
    </lineage>
</organism>
<evidence type="ECO:0000256" key="1">
    <source>
        <dbReference type="ARBA" id="ARBA00004114"/>
    </source>
</evidence>
<evidence type="ECO:0000256" key="3">
    <source>
        <dbReference type="ARBA" id="ARBA00022490"/>
    </source>
</evidence>
<evidence type="ECO:0000313" key="12">
    <source>
        <dbReference type="EMBL" id="NXI55084.1"/>
    </source>
</evidence>
<evidence type="ECO:0000256" key="2">
    <source>
        <dbReference type="ARBA" id="ARBA00004120"/>
    </source>
</evidence>
<dbReference type="Proteomes" id="UP000579406">
    <property type="component" value="Unassembled WGS sequence"/>
</dbReference>
<keyword evidence="4" id="KW-0970">Cilium biogenesis/degradation</keyword>
<evidence type="ECO:0000313" key="13">
    <source>
        <dbReference type="Proteomes" id="UP000579406"/>
    </source>
</evidence>
<dbReference type="PANTHER" id="PTHR24110">
    <property type="entry name" value="CENTROSOMAL PROTEIN OF 78 KDA"/>
    <property type="match status" value="1"/>
</dbReference>
<dbReference type="PRINTS" id="PR02062">
    <property type="entry name" value="CENTROSOME78"/>
</dbReference>
<evidence type="ECO:0000256" key="7">
    <source>
        <dbReference type="ARBA" id="ARBA00023273"/>
    </source>
</evidence>
<feature type="region of interest" description="Disordered" evidence="11">
    <location>
        <begin position="361"/>
        <end position="390"/>
    </location>
</feature>
<dbReference type="GO" id="GO:0005814">
    <property type="term" value="C:centriole"/>
    <property type="evidence" value="ECO:0007669"/>
    <property type="project" value="UniProtKB-SubCell"/>
</dbReference>
<proteinExistence type="inferred from homology"/>
<comment type="subcellular location">
    <subcellularLocation>
        <location evidence="2">Cytoplasm</location>
        <location evidence="2">Cytoskeleton</location>
        <location evidence="2">Cilium basal body</location>
    </subcellularLocation>
    <subcellularLocation>
        <location evidence="1">Cytoplasm</location>
        <location evidence="1">Cytoskeleton</location>
        <location evidence="1">Microtubule organizing center</location>
        <location evidence="1">Centrosome</location>
        <location evidence="1">Centriole</location>
    </subcellularLocation>
</comment>
<dbReference type="PANTHER" id="PTHR24110:SF3">
    <property type="entry name" value="CENTROSOMAL PROTEIN OF 78 KDA"/>
    <property type="match status" value="1"/>
</dbReference>
<dbReference type="FunFam" id="3.80.10.10:FF:000070">
    <property type="entry name" value="Centrosomal protein of 78 kDa"/>
    <property type="match status" value="1"/>
</dbReference>
<evidence type="ECO:0000256" key="11">
    <source>
        <dbReference type="SAM" id="MobiDB-lite"/>
    </source>
</evidence>
<feature type="compositionally biased region" description="Polar residues" evidence="11">
    <location>
        <begin position="636"/>
        <end position="653"/>
    </location>
</feature>
<protein>
    <recommendedName>
        <fullName evidence="9">Centrosomal protein of 78 kDa</fullName>
    </recommendedName>
</protein>
<evidence type="ECO:0000256" key="6">
    <source>
        <dbReference type="ARBA" id="ARBA00023212"/>
    </source>
</evidence>
<dbReference type="GO" id="GO:0036064">
    <property type="term" value="C:ciliary basal body"/>
    <property type="evidence" value="ECO:0007669"/>
    <property type="project" value="TreeGrafter"/>
</dbReference>
<feature type="compositionally biased region" description="Basic and acidic residues" evidence="11">
    <location>
        <begin position="667"/>
        <end position="677"/>
    </location>
</feature>
<dbReference type="SUPFAM" id="SSF52047">
    <property type="entry name" value="RNI-like"/>
    <property type="match status" value="1"/>
</dbReference>
<keyword evidence="6" id="KW-0206">Cytoskeleton</keyword>
<comment type="caution">
    <text evidence="12">The sequence shown here is derived from an EMBL/GenBank/DDBJ whole genome shotgun (WGS) entry which is preliminary data.</text>
</comment>
<dbReference type="SMART" id="SM00368">
    <property type="entry name" value="LRR_RI"/>
    <property type="match status" value="3"/>
</dbReference>
<dbReference type="GO" id="GO:0030317">
    <property type="term" value="P:flagellated sperm motility"/>
    <property type="evidence" value="ECO:0007669"/>
    <property type="project" value="UniProtKB-ARBA"/>
</dbReference>
<dbReference type="InterPro" id="IPR001611">
    <property type="entry name" value="Leu-rich_rpt"/>
</dbReference>
<comment type="similarity">
    <text evidence="8">Belongs to the CEP78 family.</text>
</comment>
<evidence type="ECO:0000256" key="5">
    <source>
        <dbReference type="ARBA" id="ARBA00023069"/>
    </source>
</evidence>
<feature type="compositionally biased region" description="Polar residues" evidence="11">
    <location>
        <begin position="742"/>
        <end position="757"/>
    </location>
</feature>
<evidence type="ECO:0000256" key="8">
    <source>
        <dbReference type="ARBA" id="ARBA00061070"/>
    </source>
</evidence>
<feature type="compositionally biased region" description="Basic and acidic residues" evidence="11">
    <location>
        <begin position="584"/>
        <end position="603"/>
    </location>
</feature>